<organism evidence="3 4">
    <name type="scientific">Pseudomonas nitroreducens</name>
    <dbReference type="NCBI Taxonomy" id="46680"/>
    <lineage>
        <taxon>Bacteria</taxon>
        <taxon>Pseudomonadati</taxon>
        <taxon>Pseudomonadota</taxon>
        <taxon>Gammaproteobacteria</taxon>
        <taxon>Pseudomonadales</taxon>
        <taxon>Pseudomonadaceae</taxon>
        <taxon>Pseudomonas</taxon>
    </lineage>
</organism>
<dbReference type="Proteomes" id="UP000566995">
    <property type="component" value="Unassembled WGS sequence"/>
</dbReference>
<gene>
    <name evidence="3" type="ORF">HNP46_000229</name>
</gene>
<feature type="region of interest" description="Disordered" evidence="1">
    <location>
        <begin position="45"/>
        <end position="90"/>
    </location>
</feature>
<protein>
    <submittedName>
        <fullName evidence="3">Uncharacterized protein</fullName>
    </submittedName>
</protein>
<evidence type="ECO:0000313" key="4">
    <source>
        <dbReference type="Proteomes" id="UP000566995"/>
    </source>
</evidence>
<feature type="transmembrane region" description="Helical" evidence="2">
    <location>
        <begin position="6"/>
        <end position="30"/>
    </location>
</feature>
<name>A0A7W7KFN3_PSENT</name>
<accession>A0A7W7KFN3</accession>
<dbReference type="RefSeq" id="WP_184585685.1">
    <property type="nucleotide sequence ID" value="NZ_JACHLI010000001.1"/>
</dbReference>
<sequence>MINQKGFFLIDLIMCACLIIIVTAGCMFYLQEAQKALAAKEHEGGQSAAKPAVSQRIETPASKGVQLSGKSGGDAQYFIGGSDATEPGVR</sequence>
<dbReference type="EMBL" id="JACHLI010000001">
    <property type="protein sequence ID" value="MBB4861418.1"/>
    <property type="molecule type" value="Genomic_DNA"/>
</dbReference>
<reference evidence="3 4" key="1">
    <citation type="submission" date="2020-08" db="EMBL/GenBank/DDBJ databases">
        <title>Functional genomics of gut bacteria from endangered species of beetles.</title>
        <authorList>
            <person name="Carlos-Shanley C."/>
        </authorList>
    </citation>
    <scope>NUCLEOTIDE SEQUENCE [LARGE SCALE GENOMIC DNA]</scope>
    <source>
        <strain evidence="3 4">S00179</strain>
    </source>
</reference>
<evidence type="ECO:0000256" key="2">
    <source>
        <dbReference type="SAM" id="Phobius"/>
    </source>
</evidence>
<keyword evidence="2" id="KW-1133">Transmembrane helix</keyword>
<dbReference type="PROSITE" id="PS51257">
    <property type="entry name" value="PROKAR_LIPOPROTEIN"/>
    <property type="match status" value="1"/>
</dbReference>
<evidence type="ECO:0000256" key="1">
    <source>
        <dbReference type="SAM" id="MobiDB-lite"/>
    </source>
</evidence>
<evidence type="ECO:0000313" key="3">
    <source>
        <dbReference type="EMBL" id="MBB4861418.1"/>
    </source>
</evidence>
<proteinExistence type="predicted"/>
<dbReference type="AlphaFoldDB" id="A0A7W7KFN3"/>
<keyword evidence="2" id="KW-0472">Membrane</keyword>
<keyword evidence="2" id="KW-0812">Transmembrane</keyword>
<comment type="caution">
    <text evidence="3">The sequence shown here is derived from an EMBL/GenBank/DDBJ whole genome shotgun (WGS) entry which is preliminary data.</text>
</comment>